<proteinExistence type="predicted"/>
<organism evidence="1">
    <name type="scientific">Nothobranchius pienaari</name>
    <dbReference type="NCBI Taxonomy" id="704102"/>
    <lineage>
        <taxon>Eukaryota</taxon>
        <taxon>Metazoa</taxon>
        <taxon>Chordata</taxon>
        <taxon>Craniata</taxon>
        <taxon>Vertebrata</taxon>
        <taxon>Euteleostomi</taxon>
        <taxon>Actinopterygii</taxon>
        <taxon>Neopterygii</taxon>
        <taxon>Teleostei</taxon>
        <taxon>Neoteleostei</taxon>
        <taxon>Acanthomorphata</taxon>
        <taxon>Ovalentaria</taxon>
        <taxon>Atherinomorphae</taxon>
        <taxon>Cyprinodontiformes</taxon>
        <taxon>Nothobranchiidae</taxon>
        <taxon>Nothobranchius</taxon>
    </lineage>
</organism>
<sequence length="45" mass="5090">KRLEDLLVGAFNNLAECWWLTEEYIAGEAGVWHELDEGTGVMHEG</sequence>
<accession>A0A1A8NSD8</accession>
<reference evidence="1" key="1">
    <citation type="submission" date="2016-05" db="EMBL/GenBank/DDBJ databases">
        <authorList>
            <person name="Lavstsen T."/>
            <person name="Jespersen J.S."/>
        </authorList>
    </citation>
    <scope>NUCLEOTIDE SEQUENCE</scope>
    <source>
        <tissue evidence="1">Brain</tissue>
    </source>
</reference>
<protein>
    <submittedName>
        <fullName evidence="1">Uncharacterized protein</fullName>
    </submittedName>
</protein>
<dbReference type="AlphaFoldDB" id="A0A1A8NSD8"/>
<feature type="non-terminal residue" evidence="1">
    <location>
        <position position="45"/>
    </location>
</feature>
<gene>
    <name evidence="1" type="primary">Nfu_g_1_006817</name>
</gene>
<reference evidence="1" key="2">
    <citation type="submission" date="2016-06" db="EMBL/GenBank/DDBJ databases">
        <title>The genome of a short-lived fish provides insights into sex chromosome evolution and the genetic control of aging.</title>
        <authorList>
            <person name="Reichwald K."/>
            <person name="Felder M."/>
            <person name="Petzold A."/>
            <person name="Koch P."/>
            <person name="Groth M."/>
            <person name="Platzer M."/>
        </authorList>
    </citation>
    <scope>NUCLEOTIDE SEQUENCE</scope>
    <source>
        <tissue evidence="1">Brain</tissue>
    </source>
</reference>
<dbReference type="EMBL" id="HAEG01004557">
    <property type="protein sequence ID" value="SBR71941.1"/>
    <property type="molecule type" value="Transcribed_RNA"/>
</dbReference>
<evidence type="ECO:0000313" key="1">
    <source>
        <dbReference type="EMBL" id="SBR71941.1"/>
    </source>
</evidence>
<name>A0A1A8NSD8_9TELE</name>
<feature type="non-terminal residue" evidence="1">
    <location>
        <position position="1"/>
    </location>
</feature>